<proteinExistence type="predicted"/>
<dbReference type="EMBL" id="CAADEZ010000115">
    <property type="protein sequence ID" value="VFJ53515.1"/>
    <property type="molecule type" value="Genomic_DNA"/>
</dbReference>
<accession>A0A450SJC4</accession>
<protein>
    <submittedName>
        <fullName evidence="1">Uncharacterized protein</fullName>
    </submittedName>
</protein>
<reference evidence="1" key="1">
    <citation type="submission" date="2019-02" db="EMBL/GenBank/DDBJ databases">
        <authorList>
            <person name="Gruber-Vodicka R. H."/>
            <person name="Seah K. B. B."/>
        </authorList>
    </citation>
    <scope>NUCLEOTIDE SEQUENCE</scope>
    <source>
        <strain evidence="1">BECK_BZ163</strain>
    </source>
</reference>
<organism evidence="1">
    <name type="scientific">Candidatus Kentrum sp. FM</name>
    <dbReference type="NCBI Taxonomy" id="2126340"/>
    <lineage>
        <taxon>Bacteria</taxon>
        <taxon>Pseudomonadati</taxon>
        <taxon>Pseudomonadota</taxon>
        <taxon>Gammaproteobacteria</taxon>
        <taxon>Candidatus Kentrum</taxon>
    </lineage>
</organism>
<name>A0A450SJC4_9GAMM</name>
<sequence>MWLARRASVKIGEYSELHDAILAFAQRRQPRFRDRRSRPGIFSQPLSMRSRSCIVYDGIALVANQGQR</sequence>
<gene>
    <name evidence="1" type="ORF">BECKFM1743A_GA0114220_1011511</name>
</gene>
<dbReference type="AlphaFoldDB" id="A0A450SJC4"/>
<evidence type="ECO:0000313" key="1">
    <source>
        <dbReference type="EMBL" id="VFJ53515.1"/>
    </source>
</evidence>